<protein>
    <submittedName>
        <fullName evidence="3">BZIP transcription factor</fullName>
    </submittedName>
</protein>
<proteinExistence type="predicted"/>
<evidence type="ECO:0000313" key="4">
    <source>
        <dbReference type="Proteomes" id="UP000256301"/>
    </source>
</evidence>
<dbReference type="AlphaFoldDB" id="A0A3E0M9K5"/>
<feature type="transmembrane region" description="Helical" evidence="2">
    <location>
        <begin position="45"/>
        <end position="68"/>
    </location>
</feature>
<keyword evidence="1" id="KW-0175">Coiled coil</keyword>
<evidence type="ECO:0000256" key="1">
    <source>
        <dbReference type="SAM" id="Coils"/>
    </source>
</evidence>
<evidence type="ECO:0000256" key="2">
    <source>
        <dbReference type="SAM" id="Phobius"/>
    </source>
</evidence>
<accession>A0A3E0M9K5</accession>
<evidence type="ECO:0000313" key="3">
    <source>
        <dbReference type="EMBL" id="REJ56470.1"/>
    </source>
</evidence>
<comment type="caution">
    <text evidence="3">The sequence shown here is derived from an EMBL/GenBank/DDBJ whole genome shotgun (WGS) entry which is preliminary data.</text>
</comment>
<keyword evidence="2" id="KW-0812">Transmembrane</keyword>
<gene>
    <name evidence="3" type="ORF">DWQ56_12240</name>
</gene>
<sequence length="199" mass="22619">MKNNFWGLIWSSFNEIQGVLLGLLGFLGGIALIRYPFNTSIPLDLVIIVSFFTLLFIATLLSAVNTLLRQKQKLEAEVKQLQEVNQKLETEIKQRIIPKILRVQKDANNNILCLLEASDLFAYDIYISFYYTDDDGFENLIAIGFVNVIQNDGKIQAILNQPYPNYQNIIDALDGNDPKLIEKIIIKPSIPRNFNTGQP</sequence>
<keyword evidence="2" id="KW-1133">Transmembrane helix</keyword>
<name>A0A3E0M9K5_MICAE</name>
<dbReference type="Proteomes" id="UP000256301">
    <property type="component" value="Unassembled WGS sequence"/>
</dbReference>
<reference evidence="3 4" key="1">
    <citation type="submission" date="2017-08" db="EMBL/GenBank/DDBJ databases">
        <title>Functional genomic and metabolic studies of the symbiotic interactions of six Microcystis-dominated communities.</title>
        <authorList>
            <person name="Li Q."/>
            <person name="Lin F."/>
        </authorList>
    </citation>
    <scope>NUCLEOTIDE SEQUENCE [LARGE SCALE GENOMIC DNA]</scope>
    <source>
        <strain evidence="3">DA14</strain>
    </source>
</reference>
<feature type="transmembrane region" description="Helical" evidence="2">
    <location>
        <begin position="12"/>
        <end position="33"/>
    </location>
</feature>
<keyword evidence="2" id="KW-0472">Membrane</keyword>
<feature type="coiled-coil region" evidence="1">
    <location>
        <begin position="57"/>
        <end position="94"/>
    </location>
</feature>
<organism evidence="3 4">
    <name type="scientific">Microcystis aeruginosa DA14</name>
    <dbReference type="NCBI Taxonomy" id="1987506"/>
    <lineage>
        <taxon>Bacteria</taxon>
        <taxon>Bacillati</taxon>
        <taxon>Cyanobacteriota</taxon>
        <taxon>Cyanophyceae</taxon>
        <taxon>Oscillatoriophycideae</taxon>
        <taxon>Chroococcales</taxon>
        <taxon>Microcystaceae</taxon>
        <taxon>Microcystis</taxon>
    </lineage>
</organism>
<dbReference type="EMBL" id="QQWE01000004">
    <property type="protein sequence ID" value="REJ56470.1"/>
    <property type="molecule type" value="Genomic_DNA"/>
</dbReference>